<feature type="signal peptide" evidence="2">
    <location>
        <begin position="1"/>
        <end position="19"/>
    </location>
</feature>
<protein>
    <recommendedName>
        <fullName evidence="5">Copper(I)-binding protein</fullName>
    </recommendedName>
</protein>
<dbReference type="EMBL" id="OCNF01000005">
    <property type="protein sequence ID" value="SOD67326.1"/>
    <property type="molecule type" value="Genomic_DNA"/>
</dbReference>
<keyword evidence="4" id="KW-1185">Reference proteome</keyword>
<evidence type="ECO:0000256" key="1">
    <source>
        <dbReference type="SAM" id="MobiDB-lite"/>
    </source>
</evidence>
<dbReference type="Pfam" id="PF04314">
    <property type="entry name" value="PCuAC"/>
    <property type="match status" value="1"/>
</dbReference>
<accession>A0A286E8U5</accession>
<dbReference type="AlphaFoldDB" id="A0A286E8U5"/>
<dbReference type="RefSeq" id="WP_097113949.1">
    <property type="nucleotide sequence ID" value="NZ_CP083931.1"/>
</dbReference>
<reference evidence="3 4" key="1">
    <citation type="submission" date="2017-09" db="EMBL/GenBank/DDBJ databases">
        <authorList>
            <person name="Ehlers B."/>
            <person name="Leendertz F.H."/>
        </authorList>
    </citation>
    <scope>NUCLEOTIDE SEQUENCE [LARGE SCALE GENOMIC DNA]</scope>
    <source>
        <strain evidence="3 4">DSM 16848</strain>
    </source>
</reference>
<dbReference type="PANTHER" id="PTHR36302:SF1">
    <property type="entry name" value="COPPER CHAPERONE PCU(A)C"/>
    <property type="match status" value="1"/>
</dbReference>
<feature type="region of interest" description="Disordered" evidence="1">
    <location>
        <begin position="139"/>
        <end position="164"/>
    </location>
</feature>
<dbReference type="Gene3D" id="2.60.40.1890">
    <property type="entry name" value="PCu(A)C copper chaperone"/>
    <property type="match status" value="1"/>
</dbReference>
<evidence type="ECO:0000256" key="2">
    <source>
        <dbReference type="SAM" id="SignalP"/>
    </source>
</evidence>
<dbReference type="SUPFAM" id="SSF110087">
    <property type="entry name" value="DR1885-like metal-binding protein"/>
    <property type="match status" value="1"/>
</dbReference>
<dbReference type="Proteomes" id="UP000219669">
    <property type="component" value="Unassembled WGS sequence"/>
</dbReference>
<proteinExistence type="predicted"/>
<name>A0A286E8U5_9NEIS</name>
<evidence type="ECO:0000313" key="4">
    <source>
        <dbReference type="Proteomes" id="UP000219669"/>
    </source>
</evidence>
<dbReference type="InterPro" id="IPR036182">
    <property type="entry name" value="PCuAC_sf"/>
</dbReference>
<dbReference type="InterPro" id="IPR058248">
    <property type="entry name" value="Lxx211020-like"/>
</dbReference>
<organism evidence="3 4">
    <name type="scientific">Alysiella filiformis DSM 16848</name>
    <dbReference type="NCBI Taxonomy" id="1120981"/>
    <lineage>
        <taxon>Bacteria</taxon>
        <taxon>Pseudomonadati</taxon>
        <taxon>Pseudomonadota</taxon>
        <taxon>Betaproteobacteria</taxon>
        <taxon>Neisseriales</taxon>
        <taxon>Neisseriaceae</taxon>
        <taxon>Alysiella</taxon>
    </lineage>
</organism>
<sequence>MQKWTCAIATILLAQMALAKGVAVRDAFARPTVAGIQQGGAFMQLTNTDPTDHVLIGASVSKKVAAYTELHTHINENGVMKMRQVKDGIVLPAGQTVALQAGGYHIMFFDLKQPLTAGQSFNLKLKFKNGQSKNVKVQVKKMGDTHSHHHEHQHEPHGEHHHSH</sequence>
<evidence type="ECO:0008006" key="5">
    <source>
        <dbReference type="Google" id="ProtNLM"/>
    </source>
</evidence>
<dbReference type="PANTHER" id="PTHR36302">
    <property type="entry name" value="BLR7088 PROTEIN"/>
    <property type="match status" value="1"/>
</dbReference>
<keyword evidence="2" id="KW-0732">Signal</keyword>
<dbReference type="OrthoDB" id="9796962at2"/>
<dbReference type="InterPro" id="IPR007410">
    <property type="entry name" value="LpqE-like"/>
</dbReference>
<feature type="chain" id="PRO_5012809480" description="Copper(I)-binding protein" evidence="2">
    <location>
        <begin position="20"/>
        <end position="164"/>
    </location>
</feature>
<gene>
    <name evidence="3" type="ORF">SAMN02746062_00885</name>
</gene>
<feature type="compositionally biased region" description="Basic and acidic residues" evidence="1">
    <location>
        <begin position="141"/>
        <end position="158"/>
    </location>
</feature>
<evidence type="ECO:0000313" key="3">
    <source>
        <dbReference type="EMBL" id="SOD67326.1"/>
    </source>
</evidence>